<keyword evidence="5" id="KW-0520">NAD</keyword>
<dbReference type="PANTHER" id="PTHR43148">
    <property type="entry name" value="GLYCERALDEHYDE-3-PHOSPHATE DEHYDROGENASE 2"/>
    <property type="match status" value="1"/>
</dbReference>
<dbReference type="Proteomes" id="UP000192520">
    <property type="component" value="Unassembled WGS sequence"/>
</dbReference>
<dbReference type="InterPro" id="IPR020831">
    <property type="entry name" value="GlycerAld/Erythrose_P_DH"/>
</dbReference>
<dbReference type="FunFam" id="3.40.50.720:FF:000001">
    <property type="entry name" value="Glyceraldehyde-3-phosphate dehydrogenase"/>
    <property type="match status" value="1"/>
</dbReference>
<dbReference type="InterPro" id="IPR036291">
    <property type="entry name" value="NAD(P)-bd_dom_sf"/>
</dbReference>
<feature type="domain" description="Glyceraldehyde 3-phosphate dehydrogenase NAD(P) binding" evidence="8">
    <location>
        <begin position="1"/>
        <end position="170"/>
    </location>
</feature>
<evidence type="ECO:0000313" key="9">
    <source>
        <dbReference type="EMBL" id="OQX51194.1"/>
    </source>
</evidence>
<dbReference type="AlphaFoldDB" id="A0A1W9NYL2"/>
<feature type="active site" description="Nucleophile" evidence="3">
    <location>
        <position position="170"/>
    </location>
</feature>
<accession>A0A1W9NYL2</accession>
<evidence type="ECO:0000256" key="6">
    <source>
        <dbReference type="PIRSR" id="PIRSR000149-4"/>
    </source>
</evidence>
<feature type="binding site" evidence="5">
    <location>
        <position position="135"/>
    </location>
    <ligand>
        <name>NAD(+)</name>
        <dbReference type="ChEBI" id="CHEBI:57540"/>
    </ligand>
</feature>
<gene>
    <name evidence="9" type="ORF">B5M47_01405</name>
</gene>
<name>A0A1W9NYL2_UNCC3</name>
<feature type="binding site" evidence="4">
    <location>
        <begin position="169"/>
        <end position="171"/>
    </location>
    <ligand>
        <name>D-glyceraldehyde 3-phosphate</name>
        <dbReference type="ChEBI" id="CHEBI:59776"/>
    </ligand>
</feature>
<dbReference type="GO" id="GO:0051287">
    <property type="term" value="F:NAD binding"/>
    <property type="evidence" value="ECO:0007669"/>
    <property type="project" value="InterPro"/>
</dbReference>
<feature type="binding site" evidence="4">
    <location>
        <position position="251"/>
    </location>
    <ligand>
        <name>D-glyceraldehyde 3-phosphate</name>
        <dbReference type="ChEBI" id="CHEBI:59776"/>
    </ligand>
</feature>
<evidence type="ECO:0000259" key="8">
    <source>
        <dbReference type="SMART" id="SM00846"/>
    </source>
</evidence>
<evidence type="ECO:0000256" key="7">
    <source>
        <dbReference type="RuleBase" id="RU000397"/>
    </source>
</evidence>
<feature type="binding site" evidence="5">
    <location>
        <position position="339"/>
    </location>
    <ligand>
        <name>NAD(+)</name>
        <dbReference type="ChEBI" id="CHEBI:57540"/>
    </ligand>
</feature>
<reference evidence="10" key="1">
    <citation type="submission" date="2017-03" db="EMBL/GenBank/DDBJ databases">
        <title>Novel pathways for hydrocarbon cycling and metabolic interdependencies in hydrothermal sediment communities.</title>
        <authorList>
            <person name="Dombrowski N."/>
            <person name="Seitz K."/>
            <person name="Teske A."/>
            <person name="Baker B."/>
        </authorList>
    </citation>
    <scope>NUCLEOTIDE SEQUENCE [LARGE SCALE GENOMIC DNA]</scope>
</reference>
<sequence>MRLAINGFGRIGRTVLKVILSRGAWGRVRVSSRINHDRLELAAINSRSGLNETVPYLFKYDTVYGSYPAEVGISPDGGSLRIDGRDYLFLAESDPGKLPWKNLGVDVVLECTGAFTEFNKAQAHLRAGAKKVIISANGKGEGLTLVQGTKAFEKFLSQKDNYRVISNASCTTNCASPIIQLLHDHFHVLKAQMITVHAVTSTQSLVDDANKNLRRSRAAFQSIIPQPTGAAVAVTRVIPELEGRVSGSAFRVPVICGSVLEIVAQIEKETTAEEVNQVFKTAAAGELKGIIAVSDGGLVSSDVIGSPASATVDLPLTEVLDLPHVVDENLIKVVAWYDNEYGYACRLVELAQAVL</sequence>
<dbReference type="Pfam" id="PF02800">
    <property type="entry name" value="Gp_dh_C"/>
    <property type="match status" value="1"/>
</dbReference>
<dbReference type="CDD" id="cd18126">
    <property type="entry name" value="GAPDH_I_C"/>
    <property type="match status" value="1"/>
</dbReference>
<keyword evidence="5" id="KW-0547">Nucleotide-binding</keyword>
<dbReference type="GO" id="GO:0016620">
    <property type="term" value="F:oxidoreductase activity, acting on the aldehyde or oxo group of donors, NAD or NADP as acceptor"/>
    <property type="evidence" value="ECO:0007669"/>
    <property type="project" value="InterPro"/>
</dbReference>
<evidence type="ECO:0000256" key="5">
    <source>
        <dbReference type="PIRSR" id="PIRSR000149-3"/>
    </source>
</evidence>
<feature type="binding site" evidence="4">
    <location>
        <begin position="228"/>
        <end position="229"/>
    </location>
    <ligand>
        <name>D-glyceraldehyde 3-phosphate</name>
        <dbReference type="ChEBI" id="CHEBI:59776"/>
    </ligand>
</feature>
<dbReference type="FunFam" id="3.30.360.10:FF:000002">
    <property type="entry name" value="Glyceraldehyde-3-phosphate dehydrogenase"/>
    <property type="match status" value="1"/>
</dbReference>
<protein>
    <recommendedName>
        <fullName evidence="8">Glyceraldehyde 3-phosphate dehydrogenase NAD(P) binding domain-containing protein</fullName>
    </recommendedName>
</protein>
<evidence type="ECO:0000313" key="10">
    <source>
        <dbReference type="Proteomes" id="UP000192520"/>
    </source>
</evidence>
<dbReference type="CDD" id="cd05214">
    <property type="entry name" value="GAPDH_I_N"/>
    <property type="match status" value="1"/>
</dbReference>
<feature type="site" description="Activates thiol group during catalysis" evidence="6">
    <location>
        <position position="197"/>
    </location>
</feature>
<dbReference type="SUPFAM" id="SSF51735">
    <property type="entry name" value="NAD(P)-binding Rossmann-fold domains"/>
    <property type="match status" value="1"/>
</dbReference>
<proteinExistence type="inferred from homology"/>
<dbReference type="InterPro" id="IPR020829">
    <property type="entry name" value="GlycerAld_3-P_DH_cat"/>
</dbReference>
<evidence type="ECO:0000256" key="2">
    <source>
        <dbReference type="ARBA" id="ARBA00023002"/>
    </source>
</evidence>
<dbReference type="PRINTS" id="PR00078">
    <property type="entry name" value="G3PDHDRGNASE"/>
</dbReference>
<dbReference type="STRING" id="1968527.B5M47_01405"/>
<dbReference type="SMART" id="SM00846">
    <property type="entry name" value="Gp_dh_N"/>
    <property type="match status" value="1"/>
</dbReference>
<dbReference type="EMBL" id="MZGJ01000006">
    <property type="protein sequence ID" value="OQX51194.1"/>
    <property type="molecule type" value="Genomic_DNA"/>
</dbReference>
<evidence type="ECO:0000256" key="1">
    <source>
        <dbReference type="ARBA" id="ARBA00007406"/>
    </source>
</evidence>
<dbReference type="PIRSF" id="PIRSF000149">
    <property type="entry name" value="GAP_DH"/>
    <property type="match status" value="1"/>
</dbReference>
<evidence type="ECO:0000256" key="3">
    <source>
        <dbReference type="PIRSR" id="PIRSR000149-1"/>
    </source>
</evidence>
<comment type="caution">
    <text evidence="9">The sequence shown here is derived from an EMBL/GenBank/DDBJ whole genome shotgun (WGS) entry which is preliminary data.</text>
</comment>
<comment type="similarity">
    <text evidence="1 7">Belongs to the glyceraldehyde-3-phosphate dehydrogenase family.</text>
</comment>
<dbReference type="InterPro" id="IPR020828">
    <property type="entry name" value="GlycerAld_3-P_DH_NAD(P)-bd"/>
</dbReference>
<dbReference type="Gene3D" id="3.30.360.10">
    <property type="entry name" value="Dihydrodipicolinate Reductase, domain 2"/>
    <property type="match status" value="1"/>
</dbReference>
<organism evidence="9 10">
    <name type="scientific">candidate division CPR3 bacterium 4484_211</name>
    <dbReference type="NCBI Taxonomy" id="1968527"/>
    <lineage>
        <taxon>Bacteria</taxon>
        <taxon>Bacteria division CPR3</taxon>
    </lineage>
</organism>
<feature type="binding site" evidence="4">
    <location>
        <position position="200"/>
    </location>
    <ligand>
        <name>D-glyceraldehyde 3-phosphate</name>
        <dbReference type="ChEBI" id="CHEBI:59776"/>
    </ligand>
</feature>
<evidence type="ECO:0000256" key="4">
    <source>
        <dbReference type="PIRSR" id="PIRSR000149-2"/>
    </source>
</evidence>
<dbReference type="SUPFAM" id="SSF55347">
    <property type="entry name" value="Glyceraldehyde-3-phosphate dehydrogenase-like, C-terminal domain"/>
    <property type="match status" value="1"/>
</dbReference>
<keyword evidence="2" id="KW-0560">Oxidoreductase</keyword>
<dbReference type="Gene3D" id="3.40.50.720">
    <property type="entry name" value="NAD(P)-binding Rossmann-like Domain"/>
    <property type="match status" value="1"/>
</dbReference>
<feature type="binding site" evidence="5">
    <location>
        <begin position="10"/>
        <end position="11"/>
    </location>
    <ligand>
        <name>NAD(+)</name>
        <dbReference type="ChEBI" id="CHEBI:57540"/>
    </ligand>
</feature>
<dbReference type="Pfam" id="PF00044">
    <property type="entry name" value="Gp_dh_N"/>
    <property type="match status" value="1"/>
</dbReference>